<dbReference type="EMBL" id="BPQB01000159">
    <property type="protein sequence ID" value="GJF00500.1"/>
    <property type="molecule type" value="Genomic_DNA"/>
</dbReference>
<proteinExistence type="predicted"/>
<gene>
    <name evidence="2" type="ORF">PsYK624_167890</name>
</gene>
<feature type="compositionally biased region" description="Polar residues" evidence="1">
    <location>
        <begin position="24"/>
        <end position="48"/>
    </location>
</feature>
<feature type="compositionally biased region" description="Low complexity" evidence="1">
    <location>
        <begin position="552"/>
        <end position="577"/>
    </location>
</feature>
<dbReference type="Proteomes" id="UP000703269">
    <property type="component" value="Unassembled WGS sequence"/>
</dbReference>
<sequence>MYASLWTAVSKLIQSTDERGTAPSGDNCSLRSCSEGPTQAARSETPSGSVAADRDSASLPPAHDQGSNQGGRDQSNLSVFRGDVDSPEHARQDVTPALNPLERAQSQRTCSAVTGAASSLPASAETPSATSDIGTPSTAPAIYDNLEIHETTVKEHAVPTWAPATTMGGEEEPQTTRGIDPLADFLSVTARTTRQPIPPGCTPRSSIFGGSSDVALGTAEFSIRGAIATVTECTPLLILSFIAGWLIFRKICQCIMALTTKLRTKSTVASEVRTVARAHALEVHLSGEIGAVAAATPTVVEAVVDVQPGDIQLPHFENSPQPTGAVPPLRRPVVENLSSCVSRCHLEPDEALDDDVSVPRPSVDDVPQPSGDEPQDLSSILGSCSNLEQPTEVVDKDEDVGLPRLGSLAQQSAGPPTQLEPVTENLEPCFDLGQPDDTLDVAMVTSAAPQPESGAPSGDITVDLPCSSVPSGIAVDSLATLHHPIDEALSTTLLVQNDDIVGRKTSPSIRTLPSFASPVPASPSLASPVPASPSLASPVPASPSPASPSPISPSSASAEPAESLHSSPSPSSSSSLPDDVNQIPVPTAPPGSETLAASMPDSPDASSLDPPGDSAVGASAEPIGVPVAGIEDSNHAPPMLLVNDLNDLSMDATTGKDASSSSTGAPTAESLRGVTSSEMSTESPEQLIDAPDSDATSAPVAAYNTGDTPSTAVTPSNNAIPSSSKIALPFSRPSAPRHRSPTSTPLPPISEAGEVAEPLESRQTAVRNTLGTVDTRPQPAFGLLRRYWERAEARQQALSTKPAGKKRAP</sequence>
<feature type="region of interest" description="Disordered" evidence="1">
    <location>
        <begin position="15"/>
        <end position="137"/>
    </location>
</feature>
<comment type="caution">
    <text evidence="2">The sequence shown here is derived from an EMBL/GenBank/DDBJ whole genome shotgun (WGS) entry which is preliminary data.</text>
</comment>
<feature type="region of interest" description="Disordered" evidence="1">
    <location>
        <begin position="350"/>
        <end position="382"/>
    </location>
</feature>
<feature type="compositionally biased region" description="Polar residues" evidence="1">
    <location>
        <begin position="705"/>
        <end position="725"/>
    </location>
</feature>
<evidence type="ECO:0000256" key="1">
    <source>
        <dbReference type="SAM" id="MobiDB-lite"/>
    </source>
</evidence>
<feature type="region of interest" description="Disordered" evidence="1">
    <location>
        <begin position="518"/>
        <end position="760"/>
    </location>
</feature>
<feature type="compositionally biased region" description="Polar residues" evidence="1">
    <location>
        <begin position="65"/>
        <end position="78"/>
    </location>
</feature>
<name>A0A9P3GTK9_9APHY</name>
<feature type="compositionally biased region" description="Polar residues" evidence="1">
    <location>
        <begin position="673"/>
        <end position="684"/>
    </location>
</feature>
<feature type="compositionally biased region" description="Low complexity" evidence="1">
    <location>
        <begin position="596"/>
        <end position="615"/>
    </location>
</feature>
<feature type="compositionally biased region" description="Low complexity" evidence="1">
    <location>
        <begin position="518"/>
        <end position="539"/>
    </location>
</feature>
<organism evidence="2 3">
    <name type="scientific">Phanerochaete sordida</name>
    <dbReference type="NCBI Taxonomy" id="48140"/>
    <lineage>
        <taxon>Eukaryota</taxon>
        <taxon>Fungi</taxon>
        <taxon>Dikarya</taxon>
        <taxon>Basidiomycota</taxon>
        <taxon>Agaricomycotina</taxon>
        <taxon>Agaricomycetes</taxon>
        <taxon>Polyporales</taxon>
        <taxon>Phanerochaetaceae</taxon>
        <taxon>Phanerochaete</taxon>
    </lineage>
</organism>
<feature type="compositionally biased region" description="Polar residues" evidence="1">
    <location>
        <begin position="104"/>
        <end position="137"/>
    </location>
</feature>
<feature type="compositionally biased region" description="Basic and acidic residues" evidence="1">
    <location>
        <begin position="82"/>
        <end position="92"/>
    </location>
</feature>
<feature type="compositionally biased region" description="Low complexity" evidence="1">
    <location>
        <begin position="358"/>
        <end position="370"/>
    </location>
</feature>
<accession>A0A9P3GTK9</accession>
<evidence type="ECO:0000313" key="2">
    <source>
        <dbReference type="EMBL" id="GJF00500.1"/>
    </source>
</evidence>
<reference evidence="2 3" key="1">
    <citation type="submission" date="2021-08" db="EMBL/GenBank/DDBJ databases">
        <title>Draft Genome Sequence of Phanerochaete sordida strain YK-624.</title>
        <authorList>
            <person name="Mori T."/>
            <person name="Dohra H."/>
            <person name="Suzuki T."/>
            <person name="Kawagishi H."/>
            <person name="Hirai H."/>
        </authorList>
    </citation>
    <scope>NUCLEOTIDE SEQUENCE [LARGE SCALE GENOMIC DNA]</scope>
    <source>
        <strain evidence="2 3">YK-624</strain>
    </source>
</reference>
<keyword evidence="3" id="KW-1185">Reference proteome</keyword>
<dbReference type="AlphaFoldDB" id="A0A9P3GTK9"/>
<protein>
    <submittedName>
        <fullName evidence="2">Uncharacterized protein</fullName>
    </submittedName>
</protein>
<feature type="compositionally biased region" description="Pro residues" evidence="1">
    <location>
        <begin position="540"/>
        <end position="551"/>
    </location>
</feature>
<evidence type="ECO:0000313" key="3">
    <source>
        <dbReference type="Proteomes" id="UP000703269"/>
    </source>
</evidence>
<feature type="compositionally biased region" description="Polar residues" evidence="1">
    <location>
        <begin position="656"/>
        <end position="665"/>
    </location>
</feature>